<dbReference type="EMBL" id="CAUOFW020006254">
    <property type="protein sequence ID" value="CAK9173943.1"/>
    <property type="molecule type" value="Genomic_DNA"/>
</dbReference>
<protein>
    <recommendedName>
        <fullName evidence="4">BPS1-like protein</fullName>
    </recommendedName>
</protein>
<gene>
    <name evidence="1" type="ORF">ILEXP_LOCUS25285</name>
    <name evidence="2" type="ORF">ILEXP_LOCUS43677</name>
</gene>
<keyword evidence="3" id="KW-1185">Reference proteome</keyword>
<evidence type="ECO:0000313" key="3">
    <source>
        <dbReference type="Proteomes" id="UP001642360"/>
    </source>
</evidence>
<dbReference type="AlphaFoldDB" id="A0ABC8SHS1"/>
<sequence>MSHPQDPHRAFFPFGNPFRMILPKGLYLSHKLLALLNAFEDTLAERIRKLKPIDREDVLSLSWMRLAMESLCETHNDIKVLITALELPVCDWDEKWIDVYLDNSVKLLDICIAFSSELSRLNQGHLLLQCVLHNLNSPSPKQFVRARASLDSWRQHINSKNPRLENCFATLDNLTTTLNLPKVKNSAKGKVLMRAMYGVKVVTLFVCSIFASAFSGSAKRLMDLQVLETCSWAEAFTELQAFVNGGIRNMVSSGRVMVLRELEAVDITVKKLYPMIQDGVGPVEAEAFQISISDMGKRTEKLSQGLDVLAKEVDSFFQIVLSGRDALLCNFRVGSETSNVEEQQVSR</sequence>
<dbReference type="EMBL" id="CAUOFW020002903">
    <property type="protein sequence ID" value="CAK9156734.1"/>
    <property type="molecule type" value="Genomic_DNA"/>
</dbReference>
<name>A0ABC8SHS1_9AQUA</name>
<dbReference type="PANTHER" id="PTHR31509">
    <property type="entry name" value="BPS1-LIKE PROTEIN"/>
    <property type="match status" value="1"/>
</dbReference>
<dbReference type="InterPro" id="IPR004320">
    <property type="entry name" value="BPS1_pln"/>
</dbReference>
<organism evidence="1 3">
    <name type="scientific">Ilex paraguariensis</name>
    <name type="common">yerba mate</name>
    <dbReference type="NCBI Taxonomy" id="185542"/>
    <lineage>
        <taxon>Eukaryota</taxon>
        <taxon>Viridiplantae</taxon>
        <taxon>Streptophyta</taxon>
        <taxon>Embryophyta</taxon>
        <taxon>Tracheophyta</taxon>
        <taxon>Spermatophyta</taxon>
        <taxon>Magnoliopsida</taxon>
        <taxon>eudicotyledons</taxon>
        <taxon>Gunneridae</taxon>
        <taxon>Pentapetalae</taxon>
        <taxon>asterids</taxon>
        <taxon>campanulids</taxon>
        <taxon>Aquifoliales</taxon>
        <taxon>Aquifoliaceae</taxon>
        <taxon>Ilex</taxon>
    </lineage>
</organism>
<accession>A0ABC8SHS1</accession>
<evidence type="ECO:0008006" key="4">
    <source>
        <dbReference type="Google" id="ProtNLM"/>
    </source>
</evidence>
<proteinExistence type="predicted"/>
<evidence type="ECO:0000313" key="2">
    <source>
        <dbReference type="EMBL" id="CAK9173943.1"/>
    </source>
</evidence>
<comment type="caution">
    <text evidence="1">The sequence shown here is derived from an EMBL/GenBank/DDBJ whole genome shotgun (WGS) entry which is preliminary data.</text>
</comment>
<evidence type="ECO:0000313" key="1">
    <source>
        <dbReference type="EMBL" id="CAK9156734.1"/>
    </source>
</evidence>
<dbReference type="Pfam" id="PF03087">
    <property type="entry name" value="BPS1"/>
    <property type="match status" value="1"/>
</dbReference>
<reference evidence="1 3" key="1">
    <citation type="submission" date="2024-02" db="EMBL/GenBank/DDBJ databases">
        <authorList>
            <person name="Vignale AGUSTIN F."/>
            <person name="Sosa J E."/>
            <person name="Modenutti C."/>
        </authorList>
    </citation>
    <scope>NUCLEOTIDE SEQUENCE [LARGE SCALE GENOMIC DNA]</scope>
</reference>
<dbReference type="Proteomes" id="UP001642360">
    <property type="component" value="Unassembled WGS sequence"/>
</dbReference>